<dbReference type="RefSeq" id="WP_145377078.1">
    <property type="nucleotide sequence ID" value="NZ_CP036276.1"/>
</dbReference>
<gene>
    <name evidence="2" type="ORF">Mal52_32640</name>
</gene>
<sequence>MSIKSNLSKRQVTGVIVLMACLHLVGCGRSDIPELGYVEGTVKIDGQPAAGKIVQFYSDEGGRAGTGVTDEEGYYYLTYVDGEEGTKVGPSTVRIVTEWPDGEPPAGESDPIPPKYNSKSDLKRDVQPGNNTFDFDLETK</sequence>
<evidence type="ECO:0000313" key="2">
    <source>
        <dbReference type="EMBL" id="QDU44778.1"/>
    </source>
</evidence>
<keyword evidence="3" id="KW-1185">Reference proteome</keyword>
<evidence type="ECO:0000313" key="3">
    <source>
        <dbReference type="Proteomes" id="UP000319383"/>
    </source>
</evidence>
<evidence type="ECO:0000256" key="1">
    <source>
        <dbReference type="SAM" id="MobiDB-lite"/>
    </source>
</evidence>
<dbReference type="AlphaFoldDB" id="A0A517ZQT5"/>
<protein>
    <recommendedName>
        <fullName evidence="4">Carboxypeptidase regulatory-like domain-containing protein</fullName>
    </recommendedName>
</protein>
<name>A0A517ZQT5_9PLAN</name>
<dbReference type="Proteomes" id="UP000319383">
    <property type="component" value="Chromosome"/>
</dbReference>
<dbReference type="KEGG" id="sdyn:Mal52_32640"/>
<organism evidence="2 3">
    <name type="scientific">Symmachiella dynata</name>
    <dbReference type="NCBI Taxonomy" id="2527995"/>
    <lineage>
        <taxon>Bacteria</taxon>
        <taxon>Pseudomonadati</taxon>
        <taxon>Planctomycetota</taxon>
        <taxon>Planctomycetia</taxon>
        <taxon>Planctomycetales</taxon>
        <taxon>Planctomycetaceae</taxon>
        <taxon>Symmachiella</taxon>
    </lineage>
</organism>
<feature type="region of interest" description="Disordered" evidence="1">
    <location>
        <begin position="97"/>
        <end position="140"/>
    </location>
</feature>
<dbReference type="EMBL" id="CP036276">
    <property type="protein sequence ID" value="QDU44778.1"/>
    <property type="molecule type" value="Genomic_DNA"/>
</dbReference>
<accession>A0A517ZQT5</accession>
<proteinExistence type="predicted"/>
<evidence type="ECO:0008006" key="4">
    <source>
        <dbReference type="Google" id="ProtNLM"/>
    </source>
</evidence>
<reference evidence="2 3" key="1">
    <citation type="submission" date="2019-02" db="EMBL/GenBank/DDBJ databases">
        <title>Deep-cultivation of Planctomycetes and their phenomic and genomic characterization uncovers novel biology.</title>
        <authorList>
            <person name="Wiegand S."/>
            <person name="Jogler M."/>
            <person name="Boedeker C."/>
            <person name="Pinto D."/>
            <person name="Vollmers J."/>
            <person name="Rivas-Marin E."/>
            <person name="Kohn T."/>
            <person name="Peeters S.H."/>
            <person name="Heuer A."/>
            <person name="Rast P."/>
            <person name="Oberbeckmann S."/>
            <person name="Bunk B."/>
            <person name="Jeske O."/>
            <person name="Meyerdierks A."/>
            <person name="Storesund J.E."/>
            <person name="Kallscheuer N."/>
            <person name="Luecker S."/>
            <person name="Lage O.M."/>
            <person name="Pohl T."/>
            <person name="Merkel B.J."/>
            <person name="Hornburger P."/>
            <person name="Mueller R.-W."/>
            <person name="Bruemmer F."/>
            <person name="Labrenz M."/>
            <person name="Spormann A.M."/>
            <person name="Op den Camp H."/>
            <person name="Overmann J."/>
            <person name="Amann R."/>
            <person name="Jetten M.S.M."/>
            <person name="Mascher T."/>
            <person name="Medema M.H."/>
            <person name="Devos D.P."/>
            <person name="Kaster A.-K."/>
            <person name="Ovreas L."/>
            <person name="Rohde M."/>
            <person name="Galperin M.Y."/>
            <person name="Jogler C."/>
        </authorList>
    </citation>
    <scope>NUCLEOTIDE SEQUENCE [LARGE SCALE GENOMIC DNA]</scope>
    <source>
        <strain evidence="2 3">Mal52</strain>
    </source>
</reference>
<dbReference type="PROSITE" id="PS51257">
    <property type="entry name" value="PROKAR_LIPOPROTEIN"/>
    <property type="match status" value="1"/>
</dbReference>